<dbReference type="Gramene" id="MELO3C030052.2.1">
    <property type="protein sequence ID" value="MELO3C030052.2.1"/>
    <property type="gene ID" value="MELO3C030052.2"/>
</dbReference>
<reference evidence="2" key="1">
    <citation type="submission" date="2023-03" db="UniProtKB">
        <authorList>
            <consortium name="EnsemblPlants"/>
        </authorList>
    </citation>
    <scope>IDENTIFICATION</scope>
</reference>
<dbReference type="AlphaFoldDB" id="A0A9I9E7Y5"/>
<sequence length="65" mass="7088">MIGKSLFGLVIGGKDHDPQGVGSQGLKQASWAIQSNSLLSFGLFLPWFLGPFYVILRSSHDDCYS</sequence>
<keyword evidence="1" id="KW-0472">Membrane</keyword>
<keyword evidence="1" id="KW-0812">Transmembrane</keyword>
<feature type="transmembrane region" description="Helical" evidence="1">
    <location>
        <begin position="38"/>
        <end position="56"/>
    </location>
</feature>
<dbReference type="EnsemblPlants" id="MELO3C030052.2.1">
    <property type="protein sequence ID" value="MELO3C030052.2.1"/>
    <property type="gene ID" value="MELO3C030052.2"/>
</dbReference>
<evidence type="ECO:0000256" key="1">
    <source>
        <dbReference type="SAM" id="Phobius"/>
    </source>
</evidence>
<organism evidence="2">
    <name type="scientific">Cucumis melo</name>
    <name type="common">Muskmelon</name>
    <dbReference type="NCBI Taxonomy" id="3656"/>
    <lineage>
        <taxon>Eukaryota</taxon>
        <taxon>Viridiplantae</taxon>
        <taxon>Streptophyta</taxon>
        <taxon>Embryophyta</taxon>
        <taxon>Tracheophyta</taxon>
        <taxon>Spermatophyta</taxon>
        <taxon>Magnoliopsida</taxon>
        <taxon>eudicotyledons</taxon>
        <taxon>Gunneridae</taxon>
        <taxon>Pentapetalae</taxon>
        <taxon>rosids</taxon>
        <taxon>fabids</taxon>
        <taxon>Cucurbitales</taxon>
        <taxon>Cucurbitaceae</taxon>
        <taxon>Benincaseae</taxon>
        <taxon>Cucumis</taxon>
    </lineage>
</organism>
<protein>
    <submittedName>
        <fullName evidence="2">Uncharacterized protein</fullName>
    </submittedName>
</protein>
<evidence type="ECO:0000313" key="2">
    <source>
        <dbReference type="EnsemblPlants" id="MELO3C030052.2.1"/>
    </source>
</evidence>
<proteinExistence type="predicted"/>
<keyword evidence="1" id="KW-1133">Transmembrane helix</keyword>
<accession>A0A9I9E7Y5</accession>
<name>A0A9I9E7Y5_CUCME</name>